<keyword evidence="5 7" id="KW-0560">Oxidoreductase</keyword>
<sequence>MPGQGLHSLSPVNFCRSKVVRIQNFMNQAHRIVVVGGGAGGLELVTALGNTLGKHGKAHVTLIDRARAHVWKPLLHIIAAGSMDPGEHQVNYLAQAKWNHFDFRLGEMIGLDRQAQLVHLGEMRDEEGRQITAPRSIPYDTLVICLGSVTNDFGTPGAAQYAVPLDTPTEAVRFNRRLLNACIRAQSQDGPLRPGQLHVAIIGAGATGSELAAELHSTARQMVAYGLDRIDPQRDMRIMLIEAASRILPALPERMSAATEELLKGLGVEVMTNCRVAEVREDGVQLSSGTFLPAELVVWSAGVKAPDFLRDIDGLETNRANQLVVEQTLQTTRDPNIFSFGDCAACPLDETGRLVPPRAQAAHQQASHMVGQIKRRMAGEALKPYHYRDFGSLVSLGRYSTVGNLMGSLVGKNMFIEGYFARLMYRSLYKMHEVAVSGWWRTIVDTLARSLSSRVEPTVKLH</sequence>
<dbReference type="Pfam" id="PF07992">
    <property type="entry name" value="Pyr_redox_2"/>
    <property type="match status" value="1"/>
</dbReference>
<dbReference type="GO" id="GO:0003955">
    <property type="term" value="F:NAD(P)H dehydrogenase (quinone) activity"/>
    <property type="evidence" value="ECO:0007669"/>
    <property type="project" value="TreeGrafter"/>
</dbReference>
<keyword evidence="3" id="KW-0285">Flavoprotein</keyword>
<evidence type="ECO:0000313" key="7">
    <source>
        <dbReference type="EMBL" id="APH54953.1"/>
    </source>
</evidence>
<dbReference type="EC" id="1.6.99.3" evidence="7"/>
<feature type="domain" description="FAD/NAD(P)-binding" evidence="6">
    <location>
        <begin position="31"/>
        <end position="366"/>
    </location>
</feature>
<evidence type="ECO:0000256" key="3">
    <source>
        <dbReference type="ARBA" id="ARBA00022630"/>
    </source>
</evidence>
<comment type="cofactor">
    <cofactor evidence="1">
        <name>FAD</name>
        <dbReference type="ChEBI" id="CHEBI:57692"/>
    </cofactor>
</comment>
<dbReference type="AlphaFoldDB" id="A0AAC9KES6"/>
<name>A0AAC9KES6_9PROT</name>
<dbReference type="PRINTS" id="PR00368">
    <property type="entry name" value="FADPNR"/>
</dbReference>
<keyword evidence="4" id="KW-0274">FAD</keyword>
<dbReference type="EMBL" id="CP018191">
    <property type="protein sequence ID" value="APH54953.1"/>
    <property type="molecule type" value="Genomic_DNA"/>
</dbReference>
<reference evidence="8" key="1">
    <citation type="submission" date="2016-11" db="EMBL/GenBank/DDBJ databases">
        <title>Comparative genomic and phenotypic analysis of Granulibacter bethesdensis clinical isolates from patients with chronic granulomatous disease.</title>
        <authorList>
            <person name="Zarember K.A."/>
            <person name="Porcella S.F."/>
            <person name="Chu J."/>
            <person name="Ding L."/>
            <person name="Dahlstrom E."/>
            <person name="Barbian K."/>
            <person name="Martens C."/>
            <person name="Sykora L."/>
            <person name="Kramer S."/>
            <person name="Pettinato A.M."/>
            <person name="Hong H."/>
            <person name="Wald G."/>
            <person name="Berg L.J."/>
            <person name="Rogge L.S."/>
            <person name="Greenberg D.E."/>
            <person name="Falcone E.L."/>
            <person name="Neves J.F."/>
            <person name="Simoes M.J."/>
            <person name="Casal M."/>
            <person name="Rodriguez-Lopez F.C."/>
            <person name="Zelazny A."/>
            <person name="Gallin J.I."/>
            <person name="Holland S.M."/>
        </authorList>
    </citation>
    <scope>NUCLEOTIDE SEQUENCE [LARGE SCALE GENOMIC DNA]</scope>
    <source>
        <strain evidence="8">NIH9.1</strain>
    </source>
</reference>
<dbReference type="Gene3D" id="3.50.50.100">
    <property type="match status" value="1"/>
</dbReference>
<dbReference type="GO" id="GO:0019646">
    <property type="term" value="P:aerobic electron transport chain"/>
    <property type="evidence" value="ECO:0007669"/>
    <property type="project" value="TreeGrafter"/>
</dbReference>
<dbReference type="SUPFAM" id="SSF51905">
    <property type="entry name" value="FAD/NAD(P)-binding domain"/>
    <property type="match status" value="1"/>
</dbReference>
<evidence type="ECO:0000256" key="5">
    <source>
        <dbReference type="ARBA" id="ARBA00023002"/>
    </source>
</evidence>
<evidence type="ECO:0000256" key="4">
    <source>
        <dbReference type="ARBA" id="ARBA00022827"/>
    </source>
</evidence>
<evidence type="ECO:0000259" key="6">
    <source>
        <dbReference type="Pfam" id="PF07992"/>
    </source>
</evidence>
<protein>
    <submittedName>
        <fullName evidence="7">NADH dehydrogenase</fullName>
        <ecNumber evidence="7">1.6.99.3</ecNumber>
    </submittedName>
</protein>
<dbReference type="Proteomes" id="UP000182373">
    <property type="component" value="Chromosome"/>
</dbReference>
<dbReference type="InterPro" id="IPR051169">
    <property type="entry name" value="NADH-Q_oxidoreductase"/>
</dbReference>
<evidence type="ECO:0000256" key="2">
    <source>
        <dbReference type="ARBA" id="ARBA00005272"/>
    </source>
</evidence>
<proteinExistence type="inferred from homology"/>
<dbReference type="PRINTS" id="PR00411">
    <property type="entry name" value="PNDRDTASEI"/>
</dbReference>
<dbReference type="InterPro" id="IPR036188">
    <property type="entry name" value="FAD/NAD-bd_sf"/>
</dbReference>
<organism evidence="7 8">
    <name type="scientific">Granulibacter bethesdensis</name>
    <dbReference type="NCBI Taxonomy" id="364410"/>
    <lineage>
        <taxon>Bacteria</taxon>
        <taxon>Pseudomonadati</taxon>
        <taxon>Pseudomonadota</taxon>
        <taxon>Alphaproteobacteria</taxon>
        <taxon>Acetobacterales</taxon>
        <taxon>Acetobacteraceae</taxon>
        <taxon>Granulibacter</taxon>
    </lineage>
</organism>
<dbReference type="PANTHER" id="PTHR42913:SF3">
    <property type="entry name" value="64 KDA MITOCHONDRIAL NADH DEHYDROGENASE (EUROFUNG)"/>
    <property type="match status" value="1"/>
</dbReference>
<accession>A0AAC9KES6</accession>
<dbReference type="PANTHER" id="PTHR42913">
    <property type="entry name" value="APOPTOSIS-INDUCING FACTOR 1"/>
    <property type="match status" value="1"/>
</dbReference>
<comment type="similarity">
    <text evidence="2">Belongs to the NADH dehydrogenase family.</text>
</comment>
<evidence type="ECO:0000256" key="1">
    <source>
        <dbReference type="ARBA" id="ARBA00001974"/>
    </source>
</evidence>
<evidence type="ECO:0000313" key="8">
    <source>
        <dbReference type="Proteomes" id="UP000182373"/>
    </source>
</evidence>
<dbReference type="InterPro" id="IPR023753">
    <property type="entry name" value="FAD/NAD-binding_dom"/>
</dbReference>
<gene>
    <name evidence="7" type="ORF">GbCGDNIH9_1652</name>
</gene>